<dbReference type="InterPro" id="IPR004993">
    <property type="entry name" value="GH3"/>
</dbReference>
<reference evidence="3" key="1">
    <citation type="journal article" date="2013" name="ISME J.">
        <title>A small predatory core genome in the divergent marine Bacteriovorax marinus SJ and the terrestrial Bdellovibrio bacteriovorus.</title>
        <authorList>
            <person name="Crossman L.C."/>
            <person name="Chen H."/>
            <person name="Cerdeno-Tarraga A.M."/>
            <person name="Brooks K."/>
            <person name="Quail M.A."/>
            <person name="Pineiro S.A."/>
            <person name="Hobley L."/>
            <person name="Sockett R.E."/>
            <person name="Bentley S.D."/>
            <person name="Parkhill J."/>
            <person name="Williams H.N."/>
            <person name="Stine O.C."/>
        </authorList>
    </citation>
    <scope>NUCLEOTIDE SEQUENCE [LARGE SCALE GENOMIC DNA]</scope>
    <source>
        <strain evidence="3">ATCC BAA-682 / DSM 15412 / SJ</strain>
    </source>
</reference>
<proteinExistence type="predicted"/>
<keyword evidence="3" id="KW-1185">Reference proteome</keyword>
<name>E1WXR7_HALMS</name>
<dbReference type="PATRIC" id="fig|862908.3.peg.941"/>
<dbReference type="PANTHER" id="PTHR31901:SF9">
    <property type="entry name" value="GH3 DOMAIN-CONTAINING PROTEIN"/>
    <property type="match status" value="1"/>
</dbReference>
<organism evidence="2 3">
    <name type="scientific">Halobacteriovorax marinus (strain ATCC BAA-682 / DSM 15412 / SJ)</name>
    <name type="common">Bacteriovorax marinus</name>
    <dbReference type="NCBI Taxonomy" id="862908"/>
    <lineage>
        <taxon>Bacteria</taxon>
        <taxon>Pseudomonadati</taxon>
        <taxon>Bdellovibrionota</taxon>
        <taxon>Bacteriovoracia</taxon>
        <taxon>Bacteriovoracales</taxon>
        <taxon>Halobacteriovoraceae</taxon>
        <taxon>Halobacteriovorax</taxon>
    </lineage>
</organism>
<dbReference type="Proteomes" id="UP000008963">
    <property type="component" value="Chromosome"/>
</dbReference>
<sequence>MLVFSCKQTWRKKMKSLKRTVSKILLNNMYLKISLDQEGMQQKQEENFVELKKKLHSTDIYRDHGLNNIESYDNFIQRVSSSEYDKFAPYVESLVGQESRVLFKNRVQCFGLTSGTSGQDSKRVPYNKDMIDIFKRAQKYQASVINHIVGGIDLVNSPRLSYGSTPKNYTANGVEYGYISGILSSQTPKMLKKVTFPSQEILEIEDWNEKIQRIVEQSTLQDIQIASAIPTYLIAIFEEVLKTTGKRYIKDIWPNLETIIYGATPIDSYKERINELVGKRLNYFGVYASTEAPIGIGINNAKDDKQLYAFNPDLIYSFESTETSEVLSIGKVVAGGEYLLNITTPNGFLNYTMKDIVRIKSTSPILTFEILGRQGSGINLGAEKTSDQQVLDTVVELNKSLGKSVDHYFLSPGTRDERACYKWTLFSNQLNVDVKFLERILDEAMSLSNPDYLDCREQGIIASPVVEVVTSEILDEYFSRFREKGQFKMKTVFSCADSFNGFIKSVLPELSVVGISA</sequence>
<protein>
    <submittedName>
        <fullName evidence="2">Plant auxin-regulated protein</fullName>
    </submittedName>
</protein>
<accession>E1WXR7</accession>
<gene>
    <name evidence="2" type="ordered locus">BMS_0990</name>
</gene>
<dbReference type="GO" id="GO:0005737">
    <property type="term" value="C:cytoplasm"/>
    <property type="evidence" value="ECO:0007669"/>
    <property type="project" value="TreeGrafter"/>
</dbReference>
<dbReference type="InterPro" id="IPR055377">
    <property type="entry name" value="GH3_M"/>
</dbReference>
<feature type="domain" description="GH3 middle" evidence="1">
    <location>
        <begin position="321"/>
        <end position="368"/>
    </location>
</feature>
<evidence type="ECO:0000313" key="2">
    <source>
        <dbReference type="EMBL" id="CBW25874.1"/>
    </source>
</evidence>
<dbReference type="PANTHER" id="PTHR31901">
    <property type="entry name" value="GH3 DOMAIN-CONTAINING PROTEIN"/>
    <property type="match status" value="1"/>
</dbReference>
<dbReference type="HOGENOM" id="CLU_016249_4_0_7"/>
<dbReference type="GO" id="GO:0016881">
    <property type="term" value="F:acid-amino acid ligase activity"/>
    <property type="evidence" value="ECO:0007669"/>
    <property type="project" value="TreeGrafter"/>
</dbReference>
<evidence type="ECO:0000313" key="3">
    <source>
        <dbReference type="Proteomes" id="UP000008963"/>
    </source>
</evidence>
<dbReference type="Pfam" id="PF03321">
    <property type="entry name" value="GH3"/>
    <property type="match status" value="1"/>
</dbReference>
<dbReference type="EMBL" id="FQ312005">
    <property type="protein sequence ID" value="CBW25874.1"/>
    <property type="molecule type" value="Genomic_DNA"/>
</dbReference>
<dbReference type="Pfam" id="PF23571">
    <property type="entry name" value="GH3_M"/>
    <property type="match status" value="1"/>
</dbReference>
<dbReference type="eggNOG" id="COG1541">
    <property type="taxonomic scope" value="Bacteria"/>
</dbReference>
<evidence type="ECO:0000259" key="1">
    <source>
        <dbReference type="Pfam" id="PF23571"/>
    </source>
</evidence>
<dbReference type="KEGG" id="bmx:BMS_0990"/>
<dbReference type="AlphaFoldDB" id="E1WXR7"/>
<dbReference type="STRING" id="862908.BMS_0990"/>